<accession>A0A0A2VJY6</accession>
<dbReference type="HOGENOM" id="CLU_2574509_0_0_1"/>
<dbReference type="Proteomes" id="UP000002059">
    <property type="component" value="Partially assembled WGS sequence"/>
</dbReference>
<dbReference type="GeneID" id="26970875"/>
<dbReference type="KEGG" id="pbl:PAAG_12113"/>
<dbReference type="VEuPathDB" id="FungiDB:PAAG_12113"/>
<feature type="compositionally biased region" description="Basic and acidic residues" evidence="1">
    <location>
        <begin position="71"/>
        <end position="81"/>
    </location>
</feature>
<dbReference type="RefSeq" id="XP_015702717.1">
    <property type="nucleotide sequence ID" value="XM_015847642.1"/>
</dbReference>
<dbReference type="AlphaFoldDB" id="A0A0A2VJY6"/>
<sequence>MAAGFGTSEAFVIRDKLVSWSWTLLPILADGQRMTWYRYLARDGDWPTNSQHLGASSQPSKSQVQLQHPKGVSEHPQHCGF</sequence>
<protein>
    <submittedName>
        <fullName evidence="2">Uncharacterized protein</fullName>
    </submittedName>
</protein>
<reference evidence="2 3" key="1">
    <citation type="journal article" date="2011" name="PLoS Genet.">
        <title>Comparative genomic analysis of human fungal pathogens causing paracoccidioidomycosis.</title>
        <authorList>
            <person name="Desjardins C.A."/>
            <person name="Champion M.D."/>
            <person name="Holder J.W."/>
            <person name="Muszewska A."/>
            <person name="Goldberg J."/>
            <person name="Bailao A.M."/>
            <person name="Brigido M.M."/>
            <person name="Ferreira M.E."/>
            <person name="Garcia A.M."/>
            <person name="Grynberg M."/>
            <person name="Gujja S."/>
            <person name="Heiman D.I."/>
            <person name="Henn M.R."/>
            <person name="Kodira C.D."/>
            <person name="Leon-Narvaez H."/>
            <person name="Longo L.V."/>
            <person name="Ma L.J."/>
            <person name="Malavazi I."/>
            <person name="Matsuo A.L."/>
            <person name="Morais F.V."/>
            <person name="Pereira M."/>
            <person name="Rodriguez-Brito S."/>
            <person name="Sakthikumar S."/>
            <person name="Salem-Izacc S.M."/>
            <person name="Sykes S.M."/>
            <person name="Teixeira M.M."/>
            <person name="Vallejo M.C."/>
            <person name="Walter M.E."/>
            <person name="Yandava C."/>
            <person name="Young S."/>
            <person name="Zeng Q."/>
            <person name="Zucker J."/>
            <person name="Felipe M.S."/>
            <person name="Goldman G.H."/>
            <person name="Haas B.J."/>
            <person name="McEwen J.G."/>
            <person name="Nino-Vega G."/>
            <person name="Puccia R."/>
            <person name="San-Blas G."/>
            <person name="Soares C.M."/>
            <person name="Birren B.W."/>
            <person name="Cuomo C.A."/>
        </authorList>
    </citation>
    <scope>NUCLEOTIDE SEQUENCE [LARGE SCALE GENOMIC DNA]</scope>
    <source>
        <strain evidence="3">ATCC MYA-826 / Pb01</strain>
    </source>
</reference>
<name>A0A0A2VJY6_PARBA</name>
<feature type="region of interest" description="Disordered" evidence="1">
    <location>
        <begin position="48"/>
        <end position="81"/>
    </location>
</feature>
<keyword evidence="3" id="KW-1185">Reference proteome</keyword>
<evidence type="ECO:0000313" key="2">
    <source>
        <dbReference type="EMBL" id="KGQ01169.1"/>
    </source>
</evidence>
<feature type="compositionally biased region" description="Polar residues" evidence="1">
    <location>
        <begin position="48"/>
        <end position="66"/>
    </location>
</feature>
<evidence type="ECO:0000256" key="1">
    <source>
        <dbReference type="SAM" id="MobiDB-lite"/>
    </source>
</evidence>
<proteinExistence type="predicted"/>
<gene>
    <name evidence="2" type="ORF">PAAG_12113</name>
</gene>
<organism evidence="2 3">
    <name type="scientific">Paracoccidioides lutzii (strain ATCC MYA-826 / Pb01)</name>
    <name type="common">Paracoccidioides brasiliensis</name>
    <dbReference type="NCBI Taxonomy" id="502779"/>
    <lineage>
        <taxon>Eukaryota</taxon>
        <taxon>Fungi</taxon>
        <taxon>Dikarya</taxon>
        <taxon>Ascomycota</taxon>
        <taxon>Pezizomycotina</taxon>
        <taxon>Eurotiomycetes</taxon>
        <taxon>Eurotiomycetidae</taxon>
        <taxon>Onygenales</taxon>
        <taxon>Ajellomycetaceae</taxon>
        <taxon>Paracoccidioides</taxon>
    </lineage>
</organism>
<evidence type="ECO:0000313" key="3">
    <source>
        <dbReference type="Proteomes" id="UP000002059"/>
    </source>
</evidence>
<dbReference type="EMBL" id="KN294007">
    <property type="protein sequence ID" value="KGQ01169.1"/>
    <property type="molecule type" value="Genomic_DNA"/>
</dbReference>